<dbReference type="RefSeq" id="XP_067176569.1">
    <property type="nucleotide sequence ID" value="XM_067321201.1"/>
</dbReference>
<dbReference type="Proteomes" id="UP000673552">
    <property type="component" value="Unassembled WGS sequence"/>
</dbReference>
<gene>
    <name evidence="2" type="ORF">LSCM1_03668</name>
</gene>
<dbReference type="EMBL" id="JAFEUZ010000030">
    <property type="protein sequence ID" value="KAG5472269.1"/>
    <property type="molecule type" value="Genomic_DNA"/>
</dbReference>
<comment type="caution">
    <text evidence="2">The sequence shown here is derived from an EMBL/GenBank/DDBJ whole genome shotgun (WGS) entry which is preliminary data.</text>
</comment>
<evidence type="ECO:0000313" key="2">
    <source>
        <dbReference type="EMBL" id="KAG5472269.1"/>
    </source>
</evidence>
<accession>A0A836GHJ5</accession>
<name>A0A836GHJ5_9TRYP</name>
<dbReference type="OrthoDB" id="271594at2759"/>
<keyword evidence="3" id="KW-1185">Reference proteome</keyword>
<feature type="compositionally biased region" description="Low complexity" evidence="1">
    <location>
        <begin position="429"/>
        <end position="451"/>
    </location>
</feature>
<dbReference type="AlphaFoldDB" id="A0A836GHJ5"/>
<protein>
    <submittedName>
        <fullName evidence="2">Uncharacterized protein</fullName>
    </submittedName>
</protein>
<evidence type="ECO:0000256" key="1">
    <source>
        <dbReference type="SAM" id="MobiDB-lite"/>
    </source>
</evidence>
<proteinExistence type="predicted"/>
<feature type="region of interest" description="Disordered" evidence="1">
    <location>
        <begin position="67"/>
        <end position="115"/>
    </location>
</feature>
<dbReference type="KEGG" id="lmat:92513713"/>
<sequence length="664" mass="73239">MSLVGSGPSPVRYSRLRCGGMALLMPLQTAAHFTHTLGPCRRISTTTFRCCVATCLHSAVDAARRHAGGVDRGRLPPPPPPGGLATGRAGSFLPPPPPLSSARLTPAHGGGTSHSTSIHMLSPQEVANVFALYVPTYYVPFHCVASMLPDDVREEVVGRSRLLNFFKKFPFLFDVLVVDSGRVNVRLHPDLIHPQRGVADDKYMMSDVGQTTSYVVKPEFIVCAENIESNSTRRVLITPPAPPPAMRVRLEEHVPVLDRLRNLVPGEFTAIDALEERIPEDILFHPYFNCQGGLFSIAVKLPEEFQVVDGRIRRRPPHLAPLALDELTLDISPLPQVAALIKRHVCDSDIPHWVNITPLYEQLARAQKQEIKRRFRSFAGFLRAHGRSLAVSNDMLQVSMWICRSPPPPPSSASTRTATIDADNEVVTARGSSTATSAASSSSSSAHGARSQPPSLSATAAGRLNATFSQHTPVVYTREQILNVWYDRFPPYQTLNLRDAMQLLPIEMRASGLPTKIAPWLATYPHYFTVDFAEEEDPTKVLIRRASEWQPLDLAAALYAKMPDKDTAFPSAELLQQLNPSVRRAIEGIGLAQLERLLPQWLQIAKSRGGGNAAPGGQRSQGEFTIRRLQDMDALEEAQRRDRRAKKEESNTDCGVAEVQDFLK</sequence>
<feature type="region of interest" description="Disordered" evidence="1">
    <location>
        <begin position="429"/>
        <end position="457"/>
    </location>
</feature>
<organism evidence="2 3">
    <name type="scientific">Leishmania martiniquensis</name>
    <dbReference type="NCBI Taxonomy" id="1580590"/>
    <lineage>
        <taxon>Eukaryota</taxon>
        <taxon>Discoba</taxon>
        <taxon>Euglenozoa</taxon>
        <taxon>Kinetoplastea</taxon>
        <taxon>Metakinetoplastina</taxon>
        <taxon>Trypanosomatida</taxon>
        <taxon>Trypanosomatidae</taxon>
        <taxon>Leishmaniinae</taxon>
        <taxon>Leishmania</taxon>
    </lineage>
</organism>
<reference evidence="3" key="1">
    <citation type="journal article" date="2021" name="Microbiol. Resour. Announc.">
        <title>LGAAP: Leishmaniinae Genome Assembly and Annotation Pipeline.</title>
        <authorList>
            <person name="Almutairi H."/>
            <person name="Urbaniak M.D."/>
            <person name="Bates M.D."/>
            <person name="Jariyapan N."/>
            <person name="Kwakye-Nuako G."/>
            <person name="Thomaz-Soccol V."/>
            <person name="Al-Salem W.S."/>
            <person name="Dillon R.J."/>
            <person name="Bates P.A."/>
            <person name="Gatherer D."/>
        </authorList>
    </citation>
    <scope>NUCLEOTIDE SEQUENCE [LARGE SCALE GENOMIC DNA]</scope>
</reference>
<reference evidence="3" key="2">
    <citation type="journal article" date="2021" name="Sci. Data">
        <title>Chromosome-scale genome sequencing, assembly and annotation of six genomes from subfamily Leishmaniinae.</title>
        <authorList>
            <person name="Almutairi H."/>
            <person name="Urbaniak M.D."/>
            <person name="Bates M.D."/>
            <person name="Jariyapan N."/>
            <person name="Kwakye-Nuako G."/>
            <person name="Thomaz Soccol V."/>
            <person name="Al-Salem W.S."/>
            <person name="Dillon R.J."/>
            <person name="Bates P.A."/>
            <person name="Gatherer D."/>
        </authorList>
    </citation>
    <scope>NUCLEOTIDE SEQUENCE [LARGE SCALE GENOMIC DNA]</scope>
</reference>
<evidence type="ECO:0000313" key="3">
    <source>
        <dbReference type="Proteomes" id="UP000673552"/>
    </source>
</evidence>
<dbReference type="GeneID" id="92513713"/>